<dbReference type="Pfam" id="PF00864">
    <property type="entry name" value="P2X_receptor"/>
    <property type="match status" value="1"/>
</dbReference>
<dbReference type="CDD" id="cd03784">
    <property type="entry name" value="GT1_Gtf-like"/>
    <property type="match status" value="1"/>
</dbReference>
<evidence type="ECO:0000256" key="16">
    <source>
        <dbReference type="ARBA" id="ARBA00036634"/>
    </source>
</evidence>
<keyword evidence="8 17" id="KW-0812">Transmembrane</keyword>
<evidence type="ECO:0000256" key="4">
    <source>
        <dbReference type="ARBA" id="ARBA00022448"/>
    </source>
</evidence>
<comment type="similarity">
    <text evidence="2">Belongs to the P2X receptor family.</text>
</comment>
<dbReference type="EMBL" id="OZ035831">
    <property type="protein sequence ID" value="CAL1615069.1"/>
    <property type="molecule type" value="Genomic_DNA"/>
</dbReference>
<dbReference type="PRINTS" id="PR01314">
    <property type="entry name" value="P2X7RECEPTOR"/>
</dbReference>
<dbReference type="GO" id="GO:0005524">
    <property type="term" value="F:ATP binding"/>
    <property type="evidence" value="ECO:0007669"/>
    <property type="project" value="InterPro"/>
</dbReference>
<keyword evidence="4" id="KW-0813">Transport</keyword>
<dbReference type="GO" id="GO:0008194">
    <property type="term" value="F:UDP-glycosyltransferase activity"/>
    <property type="evidence" value="ECO:0007669"/>
    <property type="project" value="InterPro"/>
</dbReference>
<dbReference type="InterPro" id="IPR046815">
    <property type="entry name" value="P2RX7_C"/>
</dbReference>
<keyword evidence="12" id="KW-1015">Disulfide bond</keyword>
<dbReference type="Gene3D" id="3.40.50.2000">
    <property type="entry name" value="Glycogen Phosphorylase B"/>
    <property type="match status" value="2"/>
</dbReference>
<dbReference type="PRINTS" id="PR01307">
    <property type="entry name" value="P2XRECEPTOR"/>
</dbReference>
<keyword evidence="13" id="KW-0325">Glycoprotein</keyword>
<keyword evidence="15" id="KW-0407">Ion channel</keyword>
<dbReference type="SUPFAM" id="SSF53756">
    <property type="entry name" value="UDP-Glycosyltransferase/glycogen phosphorylase"/>
    <property type="match status" value="1"/>
</dbReference>
<comment type="catalytic activity">
    <reaction evidence="16">
        <text>Ca(2+)(in) = Ca(2+)(out)</text>
        <dbReference type="Rhea" id="RHEA:29671"/>
        <dbReference type="ChEBI" id="CHEBI:29108"/>
    </reaction>
</comment>
<dbReference type="NCBIfam" id="TIGR00863">
    <property type="entry name" value="P2X"/>
    <property type="match status" value="1"/>
</dbReference>
<dbReference type="Pfam" id="PF20478">
    <property type="entry name" value="P2RX7_C"/>
    <property type="match status" value="1"/>
</dbReference>
<comment type="similarity">
    <text evidence="3">Belongs to the UDP-glycosyltransferase family.</text>
</comment>
<evidence type="ECO:0000256" key="10">
    <source>
        <dbReference type="ARBA" id="ARBA00023065"/>
    </source>
</evidence>
<feature type="transmembrane region" description="Helical" evidence="17">
    <location>
        <begin position="129"/>
        <end position="147"/>
    </location>
</feature>
<dbReference type="GO" id="GO:0004931">
    <property type="term" value="F:extracellularly ATP-gated monoatomic cation channel activity"/>
    <property type="evidence" value="ECO:0007669"/>
    <property type="project" value="InterPro"/>
</dbReference>
<dbReference type="PANTHER" id="PTHR10125:SF13">
    <property type="entry name" value="P2X PURINOCEPTOR 7"/>
    <property type="match status" value="1"/>
</dbReference>
<dbReference type="Pfam" id="PF00201">
    <property type="entry name" value="UDPGT"/>
    <property type="match status" value="1"/>
</dbReference>
<dbReference type="InterPro" id="IPR053792">
    <property type="entry name" value="P2X_RECEPTOR_CS"/>
</dbReference>
<evidence type="ECO:0000256" key="15">
    <source>
        <dbReference type="ARBA" id="ARBA00023303"/>
    </source>
</evidence>
<dbReference type="InterPro" id="IPR027309">
    <property type="entry name" value="P2X_extracellular_dom_sf"/>
</dbReference>
<dbReference type="FunFam" id="3.40.50.2000:FF:000203">
    <property type="entry name" value="UDP-glucuronosyltransferase"/>
    <property type="match status" value="1"/>
</dbReference>
<evidence type="ECO:0000256" key="14">
    <source>
        <dbReference type="ARBA" id="ARBA00023286"/>
    </source>
</evidence>
<evidence type="ECO:0000259" key="18">
    <source>
        <dbReference type="Pfam" id="PF20478"/>
    </source>
</evidence>
<dbReference type="InterPro" id="IPR035595">
    <property type="entry name" value="UDP_glycos_trans_CS"/>
</dbReference>
<dbReference type="FunFam" id="2.60.490.10:FF:000001">
    <property type="entry name" value="P2X purinoceptor"/>
    <property type="match status" value="1"/>
</dbReference>
<evidence type="ECO:0000256" key="12">
    <source>
        <dbReference type="ARBA" id="ARBA00023157"/>
    </source>
</evidence>
<evidence type="ECO:0000256" key="6">
    <source>
        <dbReference type="ARBA" id="ARBA00022676"/>
    </source>
</evidence>
<reference evidence="19 20" key="1">
    <citation type="submission" date="2024-04" db="EMBL/GenBank/DDBJ databases">
        <authorList>
            <person name="Waldvogel A.-M."/>
            <person name="Schoenle A."/>
        </authorList>
    </citation>
    <scope>NUCLEOTIDE SEQUENCE [LARGE SCALE GENOMIC DNA]</scope>
</reference>
<protein>
    <recommendedName>
        <fullName evidence="18">P2X purinoreceptor 7 intracellular domain-containing protein</fullName>
    </recommendedName>
</protein>
<organism evidence="19 20">
    <name type="scientific">Knipowitschia caucasica</name>
    <name type="common">Caucasian dwarf goby</name>
    <name type="synonym">Pomatoschistus caucasicus</name>
    <dbReference type="NCBI Taxonomy" id="637954"/>
    <lineage>
        <taxon>Eukaryota</taxon>
        <taxon>Metazoa</taxon>
        <taxon>Chordata</taxon>
        <taxon>Craniata</taxon>
        <taxon>Vertebrata</taxon>
        <taxon>Euteleostomi</taxon>
        <taxon>Actinopterygii</taxon>
        <taxon>Neopterygii</taxon>
        <taxon>Teleostei</taxon>
        <taxon>Neoteleostei</taxon>
        <taxon>Acanthomorphata</taxon>
        <taxon>Gobiaria</taxon>
        <taxon>Gobiiformes</taxon>
        <taxon>Gobioidei</taxon>
        <taxon>Gobiidae</taxon>
        <taxon>Gobiinae</taxon>
        <taxon>Knipowitschia</taxon>
    </lineage>
</organism>
<keyword evidence="20" id="KW-1185">Reference proteome</keyword>
<dbReference type="InterPro" id="IPR059116">
    <property type="entry name" value="P2X_receptor"/>
</dbReference>
<keyword evidence="14" id="KW-1071">Ligand-gated ion channel</keyword>
<evidence type="ECO:0000256" key="7">
    <source>
        <dbReference type="ARBA" id="ARBA00022679"/>
    </source>
</evidence>
<dbReference type="GO" id="GO:0098794">
    <property type="term" value="C:postsynapse"/>
    <property type="evidence" value="ECO:0007669"/>
    <property type="project" value="GOC"/>
</dbReference>
<keyword evidence="6" id="KW-0328">Glycosyltransferase</keyword>
<keyword evidence="9 17" id="KW-1133">Transmembrane helix</keyword>
<dbReference type="GO" id="GO:0001614">
    <property type="term" value="F:purinergic nucleotide receptor activity"/>
    <property type="evidence" value="ECO:0007669"/>
    <property type="project" value="InterPro"/>
</dbReference>
<evidence type="ECO:0000256" key="13">
    <source>
        <dbReference type="ARBA" id="ARBA00023180"/>
    </source>
</evidence>
<dbReference type="InterPro" id="IPR001429">
    <property type="entry name" value="P2X_purnocptor"/>
</dbReference>
<gene>
    <name evidence="19" type="ORF">KC01_LOCUS41072</name>
</gene>
<evidence type="ECO:0000256" key="2">
    <source>
        <dbReference type="ARBA" id="ARBA00009848"/>
    </source>
</evidence>
<evidence type="ECO:0000256" key="3">
    <source>
        <dbReference type="ARBA" id="ARBA00009995"/>
    </source>
</evidence>
<evidence type="ECO:0000256" key="8">
    <source>
        <dbReference type="ARBA" id="ARBA00022692"/>
    </source>
</evidence>
<dbReference type="InterPro" id="IPR003050">
    <property type="entry name" value="P2X7_purinoceptor"/>
</dbReference>
<name>A0AAV2MP26_KNICA</name>
<dbReference type="Gene3D" id="2.60.490.10">
    <property type="entry name" value="atp-gated p2x4 ion channel domain"/>
    <property type="match status" value="1"/>
</dbReference>
<dbReference type="FunFam" id="3.40.50.2000:FF:000001">
    <property type="entry name" value="UDP-glucuronosyltransferase"/>
    <property type="match status" value="1"/>
</dbReference>
<dbReference type="PANTHER" id="PTHR10125">
    <property type="entry name" value="P2X PURINOCEPTOR"/>
    <property type="match status" value="1"/>
</dbReference>
<dbReference type="Gene3D" id="1.10.287.940">
    <property type="entry name" value="atp-gated p2x4 ion channel"/>
    <property type="match status" value="1"/>
</dbReference>
<keyword evidence="5" id="KW-1003">Cell membrane</keyword>
<evidence type="ECO:0000256" key="17">
    <source>
        <dbReference type="SAM" id="Phobius"/>
    </source>
</evidence>
<keyword evidence="10" id="KW-0406">Ion transport</keyword>
<evidence type="ECO:0000256" key="11">
    <source>
        <dbReference type="ARBA" id="ARBA00023136"/>
    </source>
</evidence>
<dbReference type="GO" id="GO:0033198">
    <property type="term" value="P:response to ATP"/>
    <property type="evidence" value="ECO:0007669"/>
    <property type="project" value="InterPro"/>
</dbReference>
<keyword evidence="7" id="KW-0808">Transferase</keyword>
<proteinExistence type="inferred from homology"/>
<dbReference type="Proteomes" id="UP001497482">
    <property type="component" value="Chromosome 9"/>
</dbReference>
<evidence type="ECO:0000256" key="1">
    <source>
        <dbReference type="ARBA" id="ARBA00004651"/>
    </source>
</evidence>
<evidence type="ECO:0000313" key="19">
    <source>
        <dbReference type="EMBL" id="CAL1615069.1"/>
    </source>
</evidence>
<keyword evidence="11 17" id="KW-0472">Membrane</keyword>
<evidence type="ECO:0000256" key="5">
    <source>
        <dbReference type="ARBA" id="ARBA00022475"/>
    </source>
</evidence>
<dbReference type="PROSITE" id="PS00375">
    <property type="entry name" value="UDPGT"/>
    <property type="match status" value="1"/>
</dbReference>
<dbReference type="GO" id="GO:0070588">
    <property type="term" value="P:calcium ion transmembrane transport"/>
    <property type="evidence" value="ECO:0007669"/>
    <property type="project" value="TreeGrafter"/>
</dbReference>
<dbReference type="GO" id="GO:0005886">
    <property type="term" value="C:plasma membrane"/>
    <property type="evidence" value="ECO:0007669"/>
    <property type="project" value="UniProtKB-SubCell"/>
</dbReference>
<comment type="subcellular location">
    <subcellularLocation>
        <location evidence="1">Cell membrane</location>
        <topology evidence="1">Multi-pass membrane protein</topology>
    </subcellularLocation>
</comment>
<dbReference type="InterPro" id="IPR002213">
    <property type="entry name" value="UDP_glucos_trans"/>
</dbReference>
<dbReference type="AlphaFoldDB" id="A0AAV2MP26"/>
<dbReference type="PROSITE" id="PS01212">
    <property type="entry name" value="P2X_RECEPTOR"/>
    <property type="match status" value="1"/>
</dbReference>
<sequence length="1221" mass="138330">MKAHINMTRLDVRYSKSPFAAEYANLPAGREPQTHPPSLSLCPVTPGCWPGTHRTGADEERLTAAAEEPCDTETRKNLKPPCRTSAQPRPVWTGAGCRRTKMGCSCLLGLCQYETTKLVRIRSVRLGSLKWVLNSAILFVICVMLLWNRRYQEVDLVVSSVTTKVKGVSQVSLPGIGAVAWDTVDYSPPSQDKNSFFVTTNVIVTRNQRQGKCAEVPFRGRLCRSDRDCEKGLWEIQSHGIQTGACVKFDVLKKTCEISSWCPVESRTSPPRPALLAAAENFTVLIKNNIRFPAFNYIRRNILPWMNGSYLKACERKHDPLCPIFRLGDMVKAAGENFKELAIEGGVIGIQIKWDCDLDRLTQHCLPVYSFRRLDERESNKTLYPGLNYRFARYHVVNGEEERTLYKAFGIRFEVMVFGQAGRFSFIQLILYIGSTLSYYALTTVLLDWLIESSCYSSEAGQKYSERKVEALQDTPRGMLCVSFVDEERLRLVKRPQKKSLQNTKPLSFQSRTEDPGHFTAVVSLLQSDPQIHPLSGSGPSPSPPPWCKCSGCSSTPMLVEALCCRVGPGPCLSSSPLFERLVLDRALLEFCLQYSDPMGATCRSTRELRHCAVSQFLRWRVGPATPQAPPVVPRCCILRIRKRYPSQDGQYSGFKPIGAQEGRAWTAAANENGAEEKLGILLFPSSILWNITLLRMLLLLLPLLCSCLLYSPVSGGKVLVYPLDGSHWVNMLVLVEELHSRGHEVTVLRPLDTWYIKAQSPFYRTININCTVGFSEKEFGEFAANLVRLQREGASVWTRISLEIEIVQAFYEMNRQTVLMLEEVFENQKLMKQLKDAQYDLVLTDPAIGAGVMIAHRLKLPLVLNVRWTIQGEGHQAIAPSPLSYVPIPMTMLTDRMDFMQRVKNMLIFFFTRFQIWYVTDPNYKPFVHKYFGPDVHYMELIQSADIWLMRNDFTFETPRPTMPNVVYMSGFQCKPSKPLSPELEGFVQSAGEHGVIIMTLGTLVAQLPQDITEEIAAAFAQLPQKVVWRHKGDKPSTLGNNTLMVDWLPQNDLLGHPQTKLFVAHGGTNGIQEAINHGVPLVGLPLMFDQQDNFFRMEARGVAKVVDVSKVNRDVFLEALKEVLYDPKYRNNMQRLSALHRDQPMKPMERAMFWIEFVMRHRGAKHLITESYKLSQVQYYSLDVAAFLLAIATLSLYVFTKTLKVLWRALFARSKSKKE</sequence>
<evidence type="ECO:0000313" key="20">
    <source>
        <dbReference type="Proteomes" id="UP001497482"/>
    </source>
</evidence>
<accession>A0AAV2MP26</accession>
<feature type="transmembrane region" description="Helical" evidence="17">
    <location>
        <begin position="1181"/>
        <end position="1201"/>
    </location>
</feature>
<feature type="domain" description="P2X purinoreceptor 7 intracellular" evidence="18">
    <location>
        <begin position="481"/>
        <end position="656"/>
    </location>
</feature>
<evidence type="ECO:0000256" key="9">
    <source>
        <dbReference type="ARBA" id="ARBA00022989"/>
    </source>
</evidence>